<keyword evidence="3" id="KW-1185">Reference proteome</keyword>
<gene>
    <name evidence="2" type="ORF">GMARGA_LOCUS26393</name>
</gene>
<keyword evidence="1" id="KW-0472">Membrane</keyword>
<protein>
    <submittedName>
        <fullName evidence="2">3973_t:CDS:1</fullName>
    </submittedName>
</protein>
<feature type="transmembrane region" description="Helical" evidence="1">
    <location>
        <begin position="69"/>
        <end position="89"/>
    </location>
</feature>
<name>A0ABN7W455_GIGMA</name>
<dbReference type="Proteomes" id="UP000789901">
    <property type="component" value="Unassembled WGS sequence"/>
</dbReference>
<evidence type="ECO:0000313" key="3">
    <source>
        <dbReference type="Proteomes" id="UP000789901"/>
    </source>
</evidence>
<comment type="caution">
    <text evidence="2">The sequence shown here is derived from an EMBL/GenBank/DDBJ whole genome shotgun (WGS) entry which is preliminary data.</text>
</comment>
<evidence type="ECO:0000256" key="1">
    <source>
        <dbReference type="SAM" id="Phobius"/>
    </source>
</evidence>
<evidence type="ECO:0000313" key="2">
    <source>
        <dbReference type="EMBL" id="CAG8815860.1"/>
    </source>
</evidence>
<organism evidence="2 3">
    <name type="scientific">Gigaspora margarita</name>
    <dbReference type="NCBI Taxonomy" id="4874"/>
    <lineage>
        <taxon>Eukaryota</taxon>
        <taxon>Fungi</taxon>
        <taxon>Fungi incertae sedis</taxon>
        <taxon>Mucoromycota</taxon>
        <taxon>Glomeromycotina</taxon>
        <taxon>Glomeromycetes</taxon>
        <taxon>Diversisporales</taxon>
        <taxon>Gigasporaceae</taxon>
        <taxon>Gigaspora</taxon>
    </lineage>
</organism>
<accession>A0ABN7W455</accession>
<keyword evidence="1" id="KW-1133">Transmembrane helix</keyword>
<reference evidence="2 3" key="1">
    <citation type="submission" date="2021-06" db="EMBL/GenBank/DDBJ databases">
        <authorList>
            <person name="Kallberg Y."/>
            <person name="Tangrot J."/>
            <person name="Rosling A."/>
        </authorList>
    </citation>
    <scope>NUCLEOTIDE SEQUENCE [LARGE SCALE GENOMIC DNA]</scope>
    <source>
        <strain evidence="2 3">120-4 pot B 10/14</strain>
    </source>
</reference>
<proteinExistence type="predicted"/>
<sequence length="170" mass="20411">MIHLVKENIEELVYEKVRNMLQMENKLVMNDLIVKRLENLFQSSYSKIKSKIILEMNIGDNQIIEENRFIFFIQCTLLNFVFMFRYLMLKVLDYEILKQSYIVECLFPILRAFCNAFPNVKYMWLKKDIRSIKEANLMFTSNFGERKTNLLILRLSNAREFLKVEVSSLL</sequence>
<dbReference type="EMBL" id="CAJVQB010030657">
    <property type="protein sequence ID" value="CAG8815860.1"/>
    <property type="molecule type" value="Genomic_DNA"/>
</dbReference>
<keyword evidence="1" id="KW-0812">Transmembrane</keyword>